<keyword evidence="7" id="KW-0498">Mitosis</keyword>
<evidence type="ECO:0000256" key="12">
    <source>
        <dbReference type="SAM" id="MobiDB-lite"/>
    </source>
</evidence>
<dbReference type="GO" id="GO:0007051">
    <property type="term" value="P:spindle organization"/>
    <property type="evidence" value="ECO:0007669"/>
    <property type="project" value="TreeGrafter"/>
</dbReference>
<dbReference type="SUPFAM" id="SSF47576">
    <property type="entry name" value="Calponin-homology domain, CH-domain"/>
    <property type="match status" value="1"/>
</dbReference>
<dbReference type="InterPro" id="IPR051185">
    <property type="entry name" value="ASPM"/>
</dbReference>
<feature type="compositionally biased region" description="Basic and acidic residues" evidence="12">
    <location>
        <begin position="335"/>
        <end position="355"/>
    </location>
</feature>
<dbReference type="PANTHER" id="PTHR22706">
    <property type="entry name" value="ASSEMBLY FACTOR FOR SPINDLE MICROTUBULES"/>
    <property type="match status" value="1"/>
</dbReference>
<sequence>MATRYPLSFEIHNSADNARGAAIEVAELVLGPFSRIPKLEFCNIEIGSEAVQIVNLRNPTDSLQSVVVILPNDFLERGFSVNAGEFEIAPYSAAELKIHFKPLKELQCRDTIYVKDKFRNQKSQFQLASRSIPALKKARKRKTWNINKKPVVVPSVERNVNIESHPPETPIPRPVESSVEDRGGTMNVTFPVVSVTGHTPTTEGDFTHQGETINELSTVFDDSLEVKNNPMAAEHGIRTRVQYISKTDSFTFDSVELSSNVDKENPVFGSTKRTRVFDMNFSDIGFDNLTPDRTEVRSCLRSIENVSHNTSTPLVSVSKVKYTETTTYTTVTSVKQEKVSPTKAYRPPDDSRVRDSSNGPSRELWKGPGLVKLEPLSPEPCSSQRHVEAASLPPKEEPVTPLASRVGARSDSSSAFKVPTTICPKLEAFTPIPRSESMKKLAIAFAISPPKETLSSKRELFGKASYCSTPCEKKPIAKLESEESFQAKTFNVKASDLSTTRAKASARPKKTRSSSQSPKKTVRGTTLSPKSLVAFKKSIRVHVPPRNCSTSSEPVVVVDVYRTDFKGPLYHLDIYGATTIADPFARCAIHPLEFRERQGQQLIRWVNSVLTPPEEYAAYEAGVDVASLWKKSITDNVPLPPSRETVSSKFHKNEMHLLNLRKSAHLIFKSSKVVDTLYKVYSKIDVGYISVKDDLDLHSDQGARYHLVQMLMYYNPLWLRIGLEAIYGKDIPLQPRHTVIGLMHFIRNNLLTDKYIVEKNSYQNIQHLKMPKFKKEINDFIVFKFFSLVFFLDIAKQKAIVPYDPCLFNKNSPIKESEGMINEFIKEFIKCVGHMKRNLASMGFAVSHKQTAIDEYDFAVKTHLDLRDGANLTRLMEIILLKKHLVRKLRLPAISRLQKVHNVKLAFSALAEEQVVIVDVVPSDVVDGHFEKTMSLLWQILHKFLKPRMEKGAVVIQRWWRKQSLRVEINRRVQLRRNLKAETAAVKIQSIWRGYLLRKRFPEMRINLQRIRHQQTLMKHNAAKKIQRWYRQSVQLEKTRKQHISALQIASARKIQTWYRNQLESRKIRNEYLKMKKSAVLIQRRYRASVAMKKQKNEYEITCTAVVTIQRHYR</sequence>
<keyword evidence="5" id="KW-0132">Cell division</keyword>
<keyword evidence="10" id="KW-0539">Nucleus</keyword>
<keyword evidence="9" id="KW-0175">Coiled coil</keyword>
<evidence type="ECO:0000256" key="6">
    <source>
        <dbReference type="ARBA" id="ARBA00022737"/>
    </source>
</evidence>
<feature type="compositionally biased region" description="Polar residues" evidence="12">
    <location>
        <begin position="513"/>
        <end position="525"/>
    </location>
</feature>
<dbReference type="GO" id="GO:0005737">
    <property type="term" value="C:cytoplasm"/>
    <property type="evidence" value="ECO:0007669"/>
    <property type="project" value="UniProtKB-SubCell"/>
</dbReference>
<dbReference type="Pfam" id="PF15780">
    <property type="entry name" value="ASH"/>
    <property type="match status" value="1"/>
</dbReference>
<dbReference type="GO" id="GO:0005634">
    <property type="term" value="C:nucleus"/>
    <property type="evidence" value="ECO:0007669"/>
    <property type="project" value="UniProtKB-SubCell"/>
</dbReference>
<feature type="domain" description="Calponin-homology (CH)" evidence="13">
    <location>
        <begin position="815"/>
        <end position="945"/>
    </location>
</feature>
<evidence type="ECO:0000256" key="7">
    <source>
        <dbReference type="ARBA" id="ARBA00022776"/>
    </source>
</evidence>
<name>A0A0A9ZI39_LYGHE</name>
<dbReference type="SMART" id="SM00015">
    <property type="entry name" value="IQ"/>
    <property type="match status" value="5"/>
</dbReference>
<dbReference type="EMBL" id="GBHO01001219">
    <property type="protein sequence ID" value="JAG42385.1"/>
    <property type="molecule type" value="Transcribed_RNA"/>
</dbReference>
<evidence type="ECO:0000256" key="10">
    <source>
        <dbReference type="ARBA" id="ARBA00023242"/>
    </source>
</evidence>
<evidence type="ECO:0000256" key="4">
    <source>
        <dbReference type="ARBA" id="ARBA00022553"/>
    </source>
</evidence>
<feature type="region of interest" description="Disordered" evidence="12">
    <location>
        <begin position="163"/>
        <end position="183"/>
    </location>
</feature>
<reference evidence="14" key="1">
    <citation type="journal article" date="2014" name="PLoS ONE">
        <title>Transcriptome-Based Identification of ABC Transporters in the Western Tarnished Plant Bug Lygus hesperus.</title>
        <authorList>
            <person name="Hull J.J."/>
            <person name="Chaney K."/>
            <person name="Geib S.M."/>
            <person name="Fabrick J.A."/>
            <person name="Brent C.S."/>
            <person name="Walsh D."/>
            <person name="Lavine L.C."/>
        </authorList>
    </citation>
    <scope>NUCLEOTIDE SEQUENCE</scope>
</reference>
<dbReference type="PROSITE" id="PS50021">
    <property type="entry name" value="CH"/>
    <property type="match status" value="1"/>
</dbReference>
<dbReference type="GO" id="GO:0051295">
    <property type="term" value="P:establishment of meiotic spindle localization"/>
    <property type="evidence" value="ECO:0007669"/>
    <property type="project" value="TreeGrafter"/>
</dbReference>
<reference evidence="14" key="2">
    <citation type="submission" date="2014-07" db="EMBL/GenBank/DDBJ databases">
        <authorList>
            <person name="Hull J."/>
        </authorList>
    </citation>
    <scope>NUCLEOTIDE SEQUENCE</scope>
</reference>
<dbReference type="InterPro" id="IPR000048">
    <property type="entry name" value="IQ_motif_EF-hand-BS"/>
</dbReference>
<accession>A0A0A9ZI39</accession>
<proteinExistence type="predicted"/>
<keyword evidence="3" id="KW-0963">Cytoplasm</keyword>
<evidence type="ECO:0000256" key="9">
    <source>
        <dbReference type="ARBA" id="ARBA00023054"/>
    </source>
</evidence>
<feature type="region of interest" description="Disordered" evidence="12">
    <location>
        <begin position="498"/>
        <end position="525"/>
    </location>
</feature>
<dbReference type="Gene3D" id="1.20.5.190">
    <property type="match status" value="2"/>
</dbReference>
<dbReference type="InterPro" id="IPR036872">
    <property type="entry name" value="CH_dom_sf"/>
</dbReference>
<keyword evidence="4" id="KW-0597">Phosphoprotein</keyword>
<dbReference type="CDD" id="cd21223">
    <property type="entry name" value="CH_ASPM_rpt1"/>
    <property type="match status" value="1"/>
</dbReference>
<dbReference type="GO" id="GO:0000922">
    <property type="term" value="C:spindle pole"/>
    <property type="evidence" value="ECO:0007669"/>
    <property type="project" value="TreeGrafter"/>
</dbReference>
<dbReference type="GO" id="GO:0005516">
    <property type="term" value="F:calmodulin binding"/>
    <property type="evidence" value="ECO:0007669"/>
    <property type="project" value="UniProtKB-KW"/>
</dbReference>
<dbReference type="GO" id="GO:0051301">
    <property type="term" value="P:cell division"/>
    <property type="evidence" value="ECO:0007669"/>
    <property type="project" value="UniProtKB-KW"/>
</dbReference>
<comment type="subcellular location">
    <subcellularLocation>
        <location evidence="2">Cytoplasm</location>
    </subcellularLocation>
    <subcellularLocation>
        <location evidence="1">Nucleus</location>
    </subcellularLocation>
</comment>
<protein>
    <submittedName>
        <fullName evidence="14">Protein abnormal spindle</fullName>
    </submittedName>
</protein>
<dbReference type="Gene3D" id="1.10.418.10">
    <property type="entry name" value="Calponin-like domain"/>
    <property type="match status" value="1"/>
</dbReference>
<dbReference type="AlphaFoldDB" id="A0A0A9ZI39"/>
<dbReference type="InterPro" id="IPR013783">
    <property type="entry name" value="Ig-like_fold"/>
</dbReference>
<evidence type="ECO:0000313" key="14">
    <source>
        <dbReference type="EMBL" id="JAG42385.1"/>
    </source>
</evidence>
<gene>
    <name evidence="14" type="primary">asp</name>
    <name evidence="14" type="ORF">CM83_42368</name>
</gene>
<dbReference type="Pfam" id="PF00307">
    <property type="entry name" value="CH"/>
    <property type="match status" value="1"/>
</dbReference>
<dbReference type="PANTHER" id="PTHR22706:SF1">
    <property type="entry name" value="ASSEMBLY FACTOR FOR SPINDLE MICROTUBULES"/>
    <property type="match status" value="1"/>
</dbReference>
<dbReference type="GO" id="GO:0000278">
    <property type="term" value="P:mitotic cell cycle"/>
    <property type="evidence" value="ECO:0007669"/>
    <property type="project" value="TreeGrafter"/>
</dbReference>
<evidence type="ECO:0000256" key="1">
    <source>
        <dbReference type="ARBA" id="ARBA00004123"/>
    </source>
</evidence>
<evidence type="ECO:0000259" key="13">
    <source>
        <dbReference type="PROSITE" id="PS50021"/>
    </source>
</evidence>
<keyword evidence="6" id="KW-0677">Repeat</keyword>
<organism evidence="14">
    <name type="scientific">Lygus hesperus</name>
    <name type="common">Western plant bug</name>
    <dbReference type="NCBI Taxonomy" id="30085"/>
    <lineage>
        <taxon>Eukaryota</taxon>
        <taxon>Metazoa</taxon>
        <taxon>Ecdysozoa</taxon>
        <taxon>Arthropoda</taxon>
        <taxon>Hexapoda</taxon>
        <taxon>Insecta</taxon>
        <taxon>Pterygota</taxon>
        <taxon>Neoptera</taxon>
        <taxon>Paraneoptera</taxon>
        <taxon>Hemiptera</taxon>
        <taxon>Heteroptera</taxon>
        <taxon>Panheteroptera</taxon>
        <taxon>Cimicomorpha</taxon>
        <taxon>Miridae</taxon>
        <taxon>Mirini</taxon>
        <taxon>Lygus</taxon>
    </lineage>
</organism>
<evidence type="ECO:0000256" key="3">
    <source>
        <dbReference type="ARBA" id="ARBA00022490"/>
    </source>
</evidence>
<feature type="non-terminal residue" evidence="14">
    <location>
        <position position="1114"/>
    </location>
</feature>
<evidence type="ECO:0000256" key="11">
    <source>
        <dbReference type="ARBA" id="ARBA00023306"/>
    </source>
</evidence>
<dbReference type="InterPro" id="IPR001715">
    <property type="entry name" value="CH_dom"/>
</dbReference>
<evidence type="ECO:0000256" key="5">
    <source>
        <dbReference type="ARBA" id="ARBA00022618"/>
    </source>
</evidence>
<keyword evidence="8" id="KW-0112">Calmodulin-binding</keyword>
<keyword evidence="11" id="KW-0131">Cell cycle</keyword>
<dbReference type="Pfam" id="PF00612">
    <property type="entry name" value="IQ"/>
    <property type="match status" value="2"/>
</dbReference>
<evidence type="ECO:0000256" key="8">
    <source>
        <dbReference type="ARBA" id="ARBA00022860"/>
    </source>
</evidence>
<feature type="region of interest" description="Disordered" evidence="12">
    <location>
        <begin position="335"/>
        <end position="411"/>
    </location>
</feature>
<dbReference type="Gene3D" id="2.60.40.10">
    <property type="entry name" value="Immunoglobulins"/>
    <property type="match status" value="1"/>
</dbReference>
<dbReference type="PROSITE" id="PS50096">
    <property type="entry name" value="IQ"/>
    <property type="match status" value="1"/>
</dbReference>
<evidence type="ECO:0000256" key="2">
    <source>
        <dbReference type="ARBA" id="ARBA00004496"/>
    </source>
</evidence>
<dbReference type="InterPro" id="IPR031549">
    <property type="entry name" value="ASH"/>
</dbReference>